<feature type="active site" description="Charge relay system" evidence="2">
    <location>
        <position position="174"/>
    </location>
</feature>
<dbReference type="InterPro" id="IPR012020">
    <property type="entry name" value="ABHD4"/>
</dbReference>
<dbReference type="GO" id="GO:0047372">
    <property type="term" value="F:monoacylglycerol lipase activity"/>
    <property type="evidence" value="ECO:0007669"/>
    <property type="project" value="TreeGrafter"/>
</dbReference>
<evidence type="ECO:0000313" key="3">
    <source>
        <dbReference type="EMBL" id="CEO52018.1"/>
    </source>
</evidence>
<reference evidence="3" key="1">
    <citation type="submission" date="2015-01" db="EMBL/GenBank/DDBJ databases">
        <authorList>
            <person name="Durling Mikael"/>
        </authorList>
    </citation>
    <scope>NUCLEOTIDE SEQUENCE</scope>
</reference>
<feature type="active site" description="Charge relay system" evidence="2">
    <location>
        <position position="329"/>
    </location>
</feature>
<gene>
    <name evidence="3" type="ORF">BN869_000008076_1</name>
</gene>
<dbReference type="GO" id="GO:0008126">
    <property type="term" value="F:acetylesterase activity"/>
    <property type="evidence" value="ECO:0007669"/>
    <property type="project" value="TreeGrafter"/>
</dbReference>
<dbReference type="Gene3D" id="3.40.50.1820">
    <property type="entry name" value="alpha/beta hydrolase"/>
    <property type="match status" value="1"/>
</dbReference>
<name>A0A0B7K3Q7_BIOOC</name>
<dbReference type="PANTHER" id="PTHR10794">
    <property type="entry name" value="ABHYDROLASE DOMAIN-CONTAINING PROTEIN"/>
    <property type="match status" value="1"/>
</dbReference>
<dbReference type="InterPro" id="IPR029058">
    <property type="entry name" value="AB_hydrolase_fold"/>
</dbReference>
<protein>
    <recommendedName>
        <fullName evidence="4">AB hydrolase-1 domain-containing protein</fullName>
    </recommendedName>
</protein>
<dbReference type="GO" id="GO:0051793">
    <property type="term" value="P:medium-chain fatty acid catabolic process"/>
    <property type="evidence" value="ECO:0007669"/>
    <property type="project" value="TreeGrafter"/>
</dbReference>
<dbReference type="PANTHER" id="PTHR10794:SF63">
    <property type="entry name" value="ALPHA_BETA HYDROLASE 1, ISOFORM A"/>
    <property type="match status" value="1"/>
</dbReference>
<dbReference type="GO" id="GO:0051792">
    <property type="term" value="P:medium-chain fatty acid biosynthetic process"/>
    <property type="evidence" value="ECO:0007669"/>
    <property type="project" value="TreeGrafter"/>
</dbReference>
<dbReference type="EMBL" id="CDPU01000026">
    <property type="protein sequence ID" value="CEO52018.1"/>
    <property type="molecule type" value="Genomic_DNA"/>
</dbReference>
<evidence type="ECO:0000256" key="1">
    <source>
        <dbReference type="ARBA" id="ARBA00010884"/>
    </source>
</evidence>
<comment type="similarity">
    <text evidence="1">Belongs to the AB hydrolase superfamily. AB hydrolase 4 family.</text>
</comment>
<proteinExistence type="inferred from homology"/>
<feature type="active site" description="Charge relay system" evidence="2">
    <location>
        <position position="300"/>
    </location>
</feature>
<sequence>MEWLGYAKTGFTHAKQPRVVQDKQGAKTDLLKIVEKTTPPCVLNPLLLNGHMQTLWSATKPVGPKIYYKRKVFESNHETFVGTFAVDFVVDEYEGEDATLFRRTTYFSEEEFKQFESDDEKPMVIIMHGVAGGSHEVYLRHAVAPLVEAGWEACLVKWLKGRFPNRPLYAVGFSLGGNMLTNFCGEEGENCLLSGAVVCSNPFNLEISNTLLSGQYLGTKYLNMVKDALVAYVKKHRSVLEEHLDIEAVSKVKSMEEFDRLVECAIWGYPTEAAYYRDASSSDSVLAIRIPFLAIHALDDPVAPKEAVPWQEFKQNPNTVLLTTSMGGHISWYESGGGRWFPKAIAGFLNHLAFQADPESLGAVSYIKDDEDNKNIENSSEDVN</sequence>
<organism evidence="3">
    <name type="scientific">Bionectria ochroleuca</name>
    <name type="common">Gliocladium roseum</name>
    <dbReference type="NCBI Taxonomy" id="29856"/>
    <lineage>
        <taxon>Eukaryota</taxon>
        <taxon>Fungi</taxon>
        <taxon>Dikarya</taxon>
        <taxon>Ascomycota</taxon>
        <taxon>Pezizomycotina</taxon>
        <taxon>Sordariomycetes</taxon>
        <taxon>Hypocreomycetidae</taxon>
        <taxon>Hypocreales</taxon>
        <taxon>Bionectriaceae</taxon>
        <taxon>Clonostachys</taxon>
    </lineage>
</organism>
<dbReference type="SUPFAM" id="SSF53474">
    <property type="entry name" value="alpha/beta-Hydrolases"/>
    <property type="match status" value="1"/>
</dbReference>
<dbReference type="AlphaFoldDB" id="A0A0B7K3Q7"/>
<evidence type="ECO:0000256" key="2">
    <source>
        <dbReference type="PIRSR" id="PIRSR005211-1"/>
    </source>
</evidence>
<dbReference type="InterPro" id="IPR050960">
    <property type="entry name" value="AB_hydrolase_4_sf"/>
</dbReference>
<evidence type="ECO:0008006" key="4">
    <source>
        <dbReference type="Google" id="ProtNLM"/>
    </source>
</evidence>
<accession>A0A0B7K3Q7</accession>
<dbReference type="PIRSF" id="PIRSF005211">
    <property type="entry name" value="Ab_hydro_YheT"/>
    <property type="match status" value="1"/>
</dbReference>